<accession>A0AAW8PBL1</accession>
<dbReference type="EMBL" id="JAVLSH010000051">
    <property type="protein sequence ID" value="MDR9764427.1"/>
    <property type="molecule type" value="Genomic_DNA"/>
</dbReference>
<dbReference type="InterPro" id="IPR006644">
    <property type="entry name" value="Cadg"/>
</dbReference>
<dbReference type="SMART" id="SM00736">
    <property type="entry name" value="CADG"/>
    <property type="match status" value="1"/>
</dbReference>
<keyword evidence="4" id="KW-1185">Reference proteome</keyword>
<dbReference type="InterPro" id="IPR010221">
    <property type="entry name" value="VCBS_dom"/>
</dbReference>
<dbReference type="RefSeq" id="WP_310808963.1">
    <property type="nucleotide sequence ID" value="NZ_JAVLSH010000051.1"/>
</dbReference>
<feature type="non-terminal residue" evidence="3">
    <location>
        <position position="1"/>
    </location>
</feature>
<dbReference type="InterPro" id="IPR013783">
    <property type="entry name" value="Ig-like_fold"/>
</dbReference>
<sequence>NTTPTAVADAGDATEKGGVANGSGGAVASGNVLTNDTDPDSGDTKTVTAVVFGATSGTLGSALAGTYGSLVLNASGAYTYAVNEANTAVQGLRLSTNTLSEVFSYTMRDSAGATATANLTVTIHGANDAPVLAVQTAAQNATVGSAFSFAVPTTTFTDVDSGETLTYSATAADGTALPAWLSFNATTRTFSGTPTAGGTYGVKV</sequence>
<evidence type="ECO:0000259" key="2">
    <source>
        <dbReference type="SMART" id="SM00736"/>
    </source>
</evidence>
<reference evidence="4" key="1">
    <citation type="submission" date="2023-07" db="EMBL/GenBank/DDBJ databases">
        <title>Genomic characterization of faba bean (Vicia faba) microsymbionts in Mexican soils.</title>
        <authorList>
            <person name="Rivera Orduna F.N."/>
            <person name="Guevara-Luna J."/>
            <person name="Yan J."/>
            <person name="Arroyo-Herrera I."/>
            <person name="Li Y."/>
            <person name="Vasquez-Murrieta M.S."/>
            <person name="Wang E.T."/>
        </authorList>
    </citation>
    <scope>NUCLEOTIDE SEQUENCE [LARGE SCALE GENOMIC DNA]</scope>
    <source>
        <strain evidence="4">CH6</strain>
    </source>
</reference>
<dbReference type="SUPFAM" id="SSF49313">
    <property type="entry name" value="Cadherin-like"/>
    <property type="match status" value="1"/>
</dbReference>
<evidence type="ECO:0000256" key="1">
    <source>
        <dbReference type="SAM" id="MobiDB-lite"/>
    </source>
</evidence>
<dbReference type="InterPro" id="IPR015919">
    <property type="entry name" value="Cadherin-like_sf"/>
</dbReference>
<name>A0AAW8PBL1_9HYPH</name>
<dbReference type="GO" id="GO:0005509">
    <property type="term" value="F:calcium ion binding"/>
    <property type="evidence" value="ECO:0007669"/>
    <property type="project" value="InterPro"/>
</dbReference>
<dbReference type="Gene3D" id="2.60.40.10">
    <property type="entry name" value="Immunoglobulins"/>
    <property type="match status" value="2"/>
</dbReference>
<dbReference type="GO" id="GO:0016020">
    <property type="term" value="C:membrane"/>
    <property type="evidence" value="ECO:0007669"/>
    <property type="project" value="InterPro"/>
</dbReference>
<feature type="domain" description="Dystroglycan-type cadherin-like" evidence="2">
    <location>
        <begin position="131"/>
        <end position="204"/>
    </location>
</feature>
<comment type="caution">
    <text evidence="3">The sequence shown here is derived from an EMBL/GenBank/DDBJ whole genome shotgun (WGS) entry which is preliminary data.</text>
</comment>
<organism evidence="3 4">
    <name type="scientific">Rhizobium redzepovicii</name>
    <dbReference type="NCBI Taxonomy" id="2867518"/>
    <lineage>
        <taxon>Bacteria</taxon>
        <taxon>Pseudomonadati</taxon>
        <taxon>Pseudomonadota</taxon>
        <taxon>Alphaproteobacteria</taxon>
        <taxon>Hyphomicrobiales</taxon>
        <taxon>Rhizobiaceae</taxon>
        <taxon>Rhizobium/Agrobacterium group</taxon>
        <taxon>Rhizobium</taxon>
    </lineage>
</organism>
<dbReference type="NCBIfam" id="TIGR01965">
    <property type="entry name" value="VCBS_repeat"/>
    <property type="match status" value="1"/>
</dbReference>
<feature type="region of interest" description="Disordered" evidence="1">
    <location>
        <begin position="1"/>
        <end position="21"/>
    </location>
</feature>
<dbReference type="Proteomes" id="UP001269402">
    <property type="component" value="Unassembled WGS sequence"/>
</dbReference>
<protein>
    <submittedName>
        <fullName evidence="3">Ig domain-containing protein</fullName>
    </submittedName>
</protein>
<evidence type="ECO:0000313" key="3">
    <source>
        <dbReference type="EMBL" id="MDR9764427.1"/>
    </source>
</evidence>
<dbReference type="Pfam" id="PF17963">
    <property type="entry name" value="Big_9"/>
    <property type="match status" value="1"/>
</dbReference>
<dbReference type="Pfam" id="PF05345">
    <property type="entry name" value="He_PIG"/>
    <property type="match status" value="1"/>
</dbReference>
<dbReference type="AlphaFoldDB" id="A0AAW8PBL1"/>
<proteinExistence type="predicted"/>
<feature type="non-terminal residue" evidence="3">
    <location>
        <position position="204"/>
    </location>
</feature>
<gene>
    <name evidence="3" type="ORF">RJJ37_33310</name>
</gene>
<evidence type="ECO:0000313" key="4">
    <source>
        <dbReference type="Proteomes" id="UP001269402"/>
    </source>
</evidence>